<dbReference type="Proteomes" id="UP001493487">
    <property type="component" value="Unassembled WGS sequence"/>
</dbReference>
<dbReference type="EMBL" id="JASKHM010000001">
    <property type="protein sequence ID" value="MEQ4480782.1"/>
    <property type="molecule type" value="Genomic_DNA"/>
</dbReference>
<dbReference type="RefSeq" id="WP_232183398.1">
    <property type="nucleotide sequence ID" value="NZ_JAIOAP010000001.1"/>
</dbReference>
<organism evidence="1 2">
    <name type="scientific">Cohnella silvisoli</name>
    <dbReference type="NCBI Taxonomy" id="2873699"/>
    <lineage>
        <taxon>Bacteria</taxon>
        <taxon>Bacillati</taxon>
        <taxon>Bacillota</taxon>
        <taxon>Bacilli</taxon>
        <taxon>Bacillales</taxon>
        <taxon>Paenibacillaceae</taxon>
        <taxon>Cohnella</taxon>
    </lineage>
</organism>
<sequence>MSKSLLGKWALGLIAVLFAIGGVGGYSNGAANAAGTASETASVAQPMALTSAPPAESFSVFNPNHLYLDSGTSSISASSGSVTVSGSTTANQVVDSIGVTFYVQKWNGTSWETVGSGSTVGGNQLSVYSNSFGKSVTAGYYYRGRTIHWVIENGVYEEGERFTNSVLGI</sequence>
<protein>
    <submittedName>
        <fullName evidence="1">DUF6147 family protein</fullName>
    </submittedName>
</protein>
<name>A0ABV1KLT9_9BACL</name>
<comment type="caution">
    <text evidence="1">The sequence shown here is derived from an EMBL/GenBank/DDBJ whole genome shotgun (WGS) entry which is preliminary data.</text>
</comment>
<evidence type="ECO:0000313" key="1">
    <source>
        <dbReference type="EMBL" id="MEQ4480782.1"/>
    </source>
</evidence>
<gene>
    <name evidence="1" type="ORF">QJS35_00095</name>
</gene>
<accession>A0ABV1KLT9</accession>
<proteinExistence type="predicted"/>
<reference evidence="1 2" key="1">
    <citation type="journal article" date="2023" name="Genome Announc.">
        <title>Pan-Genome Analyses of the Genus Cohnella and Proposal of the Novel Species Cohnella silvisoli sp. nov., Isolated from Forest Soil.</title>
        <authorList>
            <person name="Wang C."/>
            <person name="Mao L."/>
            <person name="Bao G."/>
            <person name="Zhu H."/>
        </authorList>
    </citation>
    <scope>NUCLEOTIDE SEQUENCE [LARGE SCALE GENOMIC DNA]</scope>
    <source>
        <strain evidence="1 2">NL03-T5-1</strain>
    </source>
</reference>
<keyword evidence="2" id="KW-1185">Reference proteome</keyword>
<evidence type="ECO:0000313" key="2">
    <source>
        <dbReference type="Proteomes" id="UP001493487"/>
    </source>
</evidence>